<accession>A0A399EDD2</accession>
<keyword evidence="3" id="KW-1185">Reference proteome</keyword>
<gene>
    <name evidence="2" type="ORF">Mterra_03341</name>
</gene>
<dbReference type="AlphaFoldDB" id="A0A399EDD2"/>
<dbReference type="Pfam" id="PF26395">
    <property type="entry name" value="E2-CBASS"/>
    <property type="match status" value="1"/>
</dbReference>
<evidence type="ECO:0000259" key="1">
    <source>
        <dbReference type="Pfam" id="PF26395"/>
    </source>
</evidence>
<proteinExistence type="predicted"/>
<dbReference type="Proteomes" id="UP000265715">
    <property type="component" value="Unassembled WGS sequence"/>
</dbReference>
<dbReference type="Pfam" id="PF02810">
    <property type="entry name" value="SEC-C"/>
    <property type="match status" value="1"/>
</dbReference>
<reference evidence="2 3" key="1">
    <citation type="submission" date="2018-08" db="EMBL/GenBank/DDBJ databases">
        <title>Meiothermus terrae DSM 26712 genome sequencing project.</title>
        <authorList>
            <person name="Da Costa M.S."/>
            <person name="Albuquerque L."/>
            <person name="Raposo P."/>
            <person name="Froufe H.J.C."/>
            <person name="Barroso C.S."/>
            <person name="Egas C."/>
        </authorList>
    </citation>
    <scope>NUCLEOTIDE SEQUENCE [LARGE SCALE GENOMIC DNA]</scope>
    <source>
        <strain evidence="2 3">DSM 26712</strain>
    </source>
</reference>
<dbReference type="EMBL" id="QXDL01000199">
    <property type="protein sequence ID" value="RIH81169.1"/>
    <property type="molecule type" value="Genomic_DNA"/>
</dbReference>
<organism evidence="2 3">
    <name type="scientific">Calidithermus terrae</name>
    <dbReference type="NCBI Taxonomy" id="1408545"/>
    <lineage>
        <taxon>Bacteria</taxon>
        <taxon>Thermotogati</taxon>
        <taxon>Deinococcota</taxon>
        <taxon>Deinococci</taxon>
        <taxon>Thermales</taxon>
        <taxon>Thermaceae</taxon>
        <taxon>Calidithermus</taxon>
    </lineage>
</organism>
<comment type="caution">
    <text evidence="2">The sequence shown here is derived from an EMBL/GenBank/DDBJ whole genome shotgun (WGS) entry which is preliminary data.</text>
</comment>
<evidence type="ECO:0000313" key="2">
    <source>
        <dbReference type="EMBL" id="RIH81169.1"/>
    </source>
</evidence>
<dbReference type="InterPro" id="IPR058588">
    <property type="entry name" value="E2-CBASS"/>
</dbReference>
<dbReference type="InterPro" id="IPR004027">
    <property type="entry name" value="SEC_C_motif"/>
</dbReference>
<feature type="domain" description="Type II CBASS E2 protein" evidence="1">
    <location>
        <begin position="119"/>
        <end position="219"/>
    </location>
</feature>
<evidence type="ECO:0000313" key="3">
    <source>
        <dbReference type="Proteomes" id="UP000265715"/>
    </source>
</evidence>
<name>A0A399EDD2_9DEIN</name>
<protein>
    <recommendedName>
        <fullName evidence="1">Type II CBASS E2 protein domain-containing protein</fullName>
    </recommendedName>
</protein>
<sequence>MEPPAAALFLKGPARVPWYHQDPGRWRREEDALRARFPGFSPGERLVAVTSVVWPDSRHPYRYWRGWLQPLTPHAEVGLLAAHFERDLPLRVGPYGALFPTADVPPKGGVVARPGLYVPYRVELVYPEPPAVPHVYVQYPRVDEGAFPNHPHLLSARPHPAGGPRSAACVFAPHEGLWTWEGATGAQILEWAAIWLAKHVLWAQQGGRPQDWLGDQAPHDRSTLLRTTRPSAPCWCGSGRASQRCCRRTAQASGAA</sequence>